<feature type="domain" description="ABC transporter" evidence="4">
    <location>
        <begin position="2"/>
        <end position="209"/>
    </location>
</feature>
<evidence type="ECO:0000256" key="1">
    <source>
        <dbReference type="ARBA" id="ARBA00022448"/>
    </source>
</evidence>
<sequence>MINLRNIEKKYKDNLIFDNINFDFKENTSYAITGINGCGKSVLLKIICGFSLPDQGTVHINGEKLGVKYDFIPNAGVSINAPEFVKTMTGYENLKALAEIKNICTDEDIHNLCRQLGIDQALNKKYKTYSLGMKQKLRLAQALMENPDILILDEPFNALDENSVKVVKDILNKFIRQPNKILIFTSHHIDDVEDLADVILLIKDQKLYICE</sequence>
<evidence type="ECO:0000313" key="5">
    <source>
        <dbReference type="EMBL" id="PXX81159.1"/>
    </source>
</evidence>
<dbReference type="RefSeq" id="WP_022938588.1">
    <property type="nucleotide sequence ID" value="NZ_CABKRQ010000006.1"/>
</dbReference>
<keyword evidence="2" id="KW-0547">Nucleotide-binding</keyword>
<reference evidence="5 6" key="1">
    <citation type="submission" date="2018-05" db="EMBL/GenBank/DDBJ databases">
        <title>Genomic Encyclopedia of Type Strains, Phase IV (KMG-IV): sequencing the most valuable type-strain genomes for metagenomic binning, comparative biology and taxonomic classification.</title>
        <authorList>
            <person name="Goeker M."/>
        </authorList>
    </citation>
    <scope>NUCLEOTIDE SEQUENCE [LARGE SCALE GENOMIC DNA]</scope>
    <source>
        <strain evidence="5 6">JC118</strain>
    </source>
</reference>
<dbReference type="OrthoDB" id="9804819at2"/>
<dbReference type="PANTHER" id="PTHR42939:SF1">
    <property type="entry name" value="ABC TRANSPORTER ATP-BINDING PROTEIN ALBC-RELATED"/>
    <property type="match status" value="1"/>
</dbReference>
<dbReference type="SUPFAM" id="SSF52540">
    <property type="entry name" value="P-loop containing nucleoside triphosphate hydrolases"/>
    <property type="match status" value="1"/>
</dbReference>
<dbReference type="InterPro" id="IPR003439">
    <property type="entry name" value="ABC_transporter-like_ATP-bd"/>
</dbReference>
<keyword evidence="3 5" id="KW-0067">ATP-binding</keyword>
<dbReference type="PROSITE" id="PS50893">
    <property type="entry name" value="ABC_TRANSPORTER_2"/>
    <property type="match status" value="1"/>
</dbReference>
<evidence type="ECO:0000259" key="4">
    <source>
        <dbReference type="PROSITE" id="PS50893"/>
    </source>
</evidence>
<protein>
    <submittedName>
        <fullName evidence="5">ABC-2 type transport system ATP-binding protein</fullName>
    </submittedName>
</protein>
<dbReference type="SMART" id="SM00382">
    <property type="entry name" value="AAA"/>
    <property type="match status" value="1"/>
</dbReference>
<dbReference type="InterPro" id="IPR027417">
    <property type="entry name" value="P-loop_NTPase"/>
</dbReference>
<dbReference type="GO" id="GO:0005524">
    <property type="term" value="F:ATP binding"/>
    <property type="evidence" value="ECO:0007669"/>
    <property type="project" value="UniProtKB-KW"/>
</dbReference>
<dbReference type="EMBL" id="QJKH01000002">
    <property type="protein sequence ID" value="PXX81159.1"/>
    <property type="molecule type" value="Genomic_DNA"/>
</dbReference>
<comment type="caution">
    <text evidence="5">The sequence shown here is derived from an EMBL/GenBank/DDBJ whole genome shotgun (WGS) entry which is preliminary data.</text>
</comment>
<evidence type="ECO:0000256" key="3">
    <source>
        <dbReference type="ARBA" id="ARBA00022840"/>
    </source>
</evidence>
<dbReference type="Pfam" id="PF00005">
    <property type="entry name" value="ABC_tran"/>
    <property type="match status" value="1"/>
</dbReference>
<organism evidence="5 6">
    <name type="scientific">Dielma fastidiosa</name>
    <dbReference type="NCBI Taxonomy" id="1034346"/>
    <lineage>
        <taxon>Bacteria</taxon>
        <taxon>Bacillati</taxon>
        <taxon>Bacillota</taxon>
        <taxon>Erysipelotrichia</taxon>
        <taxon>Erysipelotrichales</taxon>
        <taxon>Erysipelotrichaceae</taxon>
        <taxon>Dielma</taxon>
    </lineage>
</organism>
<dbReference type="Proteomes" id="UP000247612">
    <property type="component" value="Unassembled WGS sequence"/>
</dbReference>
<keyword evidence="1" id="KW-0813">Transport</keyword>
<dbReference type="PANTHER" id="PTHR42939">
    <property type="entry name" value="ABC TRANSPORTER ATP-BINDING PROTEIN ALBC-RELATED"/>
    <property type="match status" value="1"/>
</dbReference>
<dbReference type="InterPro" id="IPR051782">
    <property type="entry name" value="ABC_Transporter_VariousFunc"/>
</dbReference>
<proteinExistence type="predicted"/>
<dbReference type="PROSITE" id="PS00211">
    <property type="entry name" value="ABC_TRANSPORTER_1"/>
    <property type="match status" value="1"/>
</dbReference>
<gene>
    <name evidence="5" type="ORF">DES51_102282</name>
</gene>
<dbReference type="CDD" id="cd03230">
    <property type="entry name" value="ABC_DR_subfamily_A"/>
    <property type="match status" value="1"/>
</dbReference>
<accession>A0A318KU51</accession>
<name>A0A318KU51_9FIRM</name>
<evidence type="ECO:0000313" key="6">
    <source>
        <dbReference type="Proteomes" id="UP000247612"/>
    </source>
</evidence>
<dbReference type="GO" id="GO:0016887">
    <property type="term" value="F:ATP hydrolysis activity"/>
    <property type="evidence" value="ECO:0007669"/>
    <property type="project" value="InterPro"/>
</dbReference>
<evidence type="ECO:0000256" key="2">
    <source>
        <dbReference type="ARBA" id="ARBA00022741"/>
    </source>
</evidence>
<dbReference type="STRING" id="1034346.GCA_000313565_02285"/>
<dbReference type="InterPro" id="IPR017871">
    <property type="entry name" value="ABC_transporter-like_CS"/>
</dbReference>
<keyword evidence="6" id="KW-1185">Reference proteome</keyword>
<dbReference type="AlphaFoldDB" id="A0A318KU51"/>
<dbReference type="InterPro" id="IPR003593">
    <property type="entry name" value="AAA+_ATPase"/>
</dbReference>
<dbReference type="Gene3D" id="3.40.50.300">
    <property type="entry name" value="P-loop containing nucleotide triphosphate hydrolases"/>
    <property type="match status" value="1"/>
</dbReference>